<reference evidence="7 8" key="1">
    <citation type="submission" date="2016-02" db="EMBL/GenBank/DDBJ databases">
        <authorList>
            <person name="Wen L."/>
            <person name="He K."/>
            <person name="Yang H."/>
        </authorList>
    </citation>
    <scope>NUCLEOTIDE SEQUENCE [LARGE SCALE GENOMIC DNA]</scope>
    <source>
        <strain evidence="7 8">MJR8628A</strain>
    </source>
</reference>
<evidence type="ECO:0000256" key="2">
    <source>
        <dbReference type="ARBA" id="ARBA00022457"/>
    </source>
</evidence>
<evidence type="ECO:0000313" key="7">
    <source>
        <dbReference type="EMBL" id="KXI11827.1"/>
    </source>
</evidence>
<keyword evidence="4" id="KW-0227">DNA damage</keyword>
<dbReference type="PANTHER" id="PTHR11076">
    <property type="entry name" value="DNA REPAIR POLYMERASE UMUC / TRANSFERASE FAMILY MEMBER"/>
    <property type="match status" value="1"/>
</dbReference>
<dbReference type="InterPro" id="IPR043502">
    <property type="entry name" value="DNA/RNA_pol_sf"/>
</dbReference>
<dbReference type="STRING" id="1261.HMPREF3195_01221"/>
<dbReference type="SUPFAM" id="SSF56672">
    <property type="entry name" value="DNA/RNA polymerases"/>
    <property type="match status" value="1"/>
</dbReference>
<dbReference type="GO" id="GO:0003684">
    <property type="term" value="F:damaged DNA binding"/>
    <property type="evidence" value="ECO:0007669"/>
    <property type="project" value="InterPro"/>
</dbReference>
<dbReference type="EMBL" id="LSQZ01000063">
    <property type="protein sequence ID" value="KXI11827.1"/>
    <property type="molecule type" value="Genomic_DNA"/>
</dbReference>
<dbReference type="Pfam" id="PF00817">
    <property type="entry name" value="IMS"/>
    <property type="match status" value="1"/>
</dbReference>
<dbReference type="GO" id="GO:0009432">
    <property type="term" value="P:SOS response"/>
    <property type="evidence" value="ECO:0007669"/>
    <property type="project" value="TreeGrafter"/>
</dbReference>
<dbReference type="Gene3D" id="1.10.150.20">
    <property type="entry name" value="5' to 3' exonuclease, C-terminal subdomain"/>
    <property type="match status" value="1"/>
</dbReference>
<dbReference type="InterPro" id="IPR050116">
    <property type="entry name" value="DNA_polymerase-Y"/>
</dbReference>
<dbReference type="CDD" id="cd03586">
    <property type="entry name" value="PolY_Pol_IV_kappa"/>
    <property type="match status" value="1"/>
</dbReference>
<organism evidence="7 8">
    <name type="scientific">Peptostreptococcus anaerobius</name>
    <dbReference type="NCBI Taxonomy" id="1261"/>
    <lineage>
        <taxon>Bacteria</taxon>
        <taxon>Bacillati</taxon>
        <taxon>Bacillota</taxon>
        <taxon>Clostridia</taxon>
        <taxon>Peptostreptococcales</taxon>
        <taxon>Peptostreptococcaceae</taxon>
        <taxon>Peptostreptococcus</taxon>
    </lineage>
</organism>
<dbReference type="InterPro" id="IPR017961">
    <property type="entry name" value="DNA_pol_Y-fam_little_finger"/>
</dbReference>
<dbReference type="eggNOG" id="COG0389">
    <property type="taxonomic scope" value="Bacteria"/>
</dbReference>
<comment type="similarity">
    <text evidence="1">Belongs to the DNA polymerase type-Y family.</text>
</comment>
<dbReference type="Gene3D" id="3.30.1490.100">
    <property type="entry name" value="DNA polymerase, Y-family, little finger domain"/>
    <property type="match status" value="1"/>
</dbReference>
<gene>
    <name evidence="7" type="ORF">HMPREF3195_01221</name>
</gene>
<comment type="caution">
    <text evidence="7">The sequence shown here is derived from an EMBL/GenBank/DDBJ whole genome shotgun (WGS) entry which is preliminary data.</text>
</comment>
<dbReference type="PATRIC" id="fig|1261.3.peg.188"/>
<evidence type="ECO:0000259" key="6">
    <source>
        <dbReference type="PROSITE" id="PS50173"/>
    </source>
</evidence>
<dbReference type="GO" id="GO:0042276">
    <property type="term" value="P:error-prone translesion synthesis"/>
    <property type="evidence" value="ECO:0007669"/>
    <property type="project" value="TreeGrafter"/>
</dbReference>
<proteinExistence type="inferred from homology"/>
<name>A0A135YR07_9FIRM</name>
<sequence length="415" mass="47400">MEKKVFFHVDVNSAYLSWEAVRRLKIDPKSQDIRQIPSVIGGDPNRRSGIVLAKSSPAKDFGIKTGENLCTAFRKCPHLKVYPADFDLYIECSKNMIGLLKEFSPDVYQYSIDEAFVDMTGMERLFGEPCFAADLIRHRMKEDLGFTVNVGVSDSMVLAKMAGDFSKPDKTHIMYRNEIQEKMWPLPINNLFFVGRKTSNKLKRLGVYTIGDLATLEEKFVYRHLKKQGLIIHRHANGLDGYDFFHIKQKDKSIGNSTTTSYDICDYENARHLILSLTETVCARLRHKKLKAGLVSIELVDMNFNRKSSQKKLVYKTDCVSKIYECACQIFLDIWDNVPIRHIGVSLAKVSKDDHMQLSLFEEKKSKESLLYSAIDDIREKYGEDSIKRAGFLCGNISHMEGGTSKNKKNGIVYL</sequence>
<dbReference type="Pfam" id="PF11799">
    <property type="entry name" value="IMS_C"/>
    <property type="match status" value="1"/>
</dbReference>
<feature type="domain" description="UmuC" evidence="6">
    <location>
        <begin position="6"/>
        <end position="195"/>
    </location>
</feature>
<dbReference type="AlphaFoldDB" id="A0A135YR07"/>
<dbReference type="Pfam" id="PF11798">
    <property type="entry name" value="IMS_HHH"/>
    <property type="match status" value="1"/>
</dbReference>
<dbReference type="PROSITE" id="PS50173">
    <property type="entry name" value="UMUC"/>
    <property type="match status" value="1"/>
</dbReference>
<evidence type="ECO:0000256" key="5">
    <source>
        <dbReference type="ARBA" id="ARBA00022932"/>
    </source>
</evidence>
<keyword evidence="5" id="KW-0239">DNA-directed DNA polymerase</keyword>
<dbReference type="Gene3D" id="3.40.1170.60">
    <property type="match status" value="1"/>
</dbReference>
<evidence type="ECO:0000313" key="8">
    <source>
        <dbReference type="Proteomes" id="UP000070326"/>
    </source>
</evidence>
<dbReference type="InterPro" id="IPR024728">
    <property type="entry name" value="PolY_HhH_motif"/>
</dbReference>
<protein>
    <submittedName>
        <fullName evidence="7">ImpB/MucB/SamB family protein</fullName>
    </submittedName>
</protein>
<dbReference type="Proteomes" id="UP000070326">
    <property type="component" value="Unassembled WGS sequence"/>
</dbReference>
<keyword evidence="5" id="KW-0808">Transferase</keyword>
<evidence type="ECO:0000256" key="1">
    <source>
        <dbReference type="ARBA" id="ARBA00010945"/>
    </source>
</evidence>
<dbReference type="InterPro" id="IPR043128">
    <property type="entry name" value="Rev_trsase/Diguanyl_cyclase"/>
</dbReference>
<dbReference type="Gene3D" id="3.30.70.270">
    <property type="match status" value="1"/>
</dbReference>
<dbReference type="GO" id="GO:0006281">
    <property type="term" value="P:DNA repair"/>
    <property type="evidence" value="ECO:0007669"/>
    <property type="project" value="InterPro"/>
</dbReference>
<dbReference type="SUPFAM" id="SSF100879">
    <property type="entry name" value="Lesion bypass DNA polymerase (Y-family), little finger domain"/>
    <property type="match status" value="1"/>
</dbReference>
<dbReference type="GO" id="GO:0003887">
    <property type="term" value="F:DNA-directed DNA polymerase activity"/>
    <property type="evidence" value="ECO:0007669"/>
    <property type="project" value="UniProtKB-KW"/>
</dbReference>
<dbReference type="InterPro" id="IPR001126">
    <property type="entry name" value="UmuC"/>
</dbReference>
<keyword evidence="2" id="KW-0515">Mutator protein</keyword>
<dbReference type="RefSeq" id="WP_021935093.1">
    <property type="nucleotide sequence ID" value="NZ_JADMXM010000012.1"/>
</dbReference>
<evidence type="ECO:0000256" key="3">
    <source>
        <dbReference type="ARBA" id="ARBA00022695"/>
    </source>
</evidence>
<dbReference type="InterPro" id="IPR036775">
    <property type="entry name" value="DNA_pol_Y-fam_lit_finger_sf"/>
</dbReference>
<accession>A0A135YR07</accession>
<dbReference type="PANTHER" id="PTHR11076:SF35">
    <property type="entry name" value="DNA REPAIR PROTEIN HOMOLOG YOBH"/>
    <property type="match status" value="1"/>
</dbReference>
<evidence type="ECO:0000256" key="4">
    <source>
        <dbReference type="ARBA" id="ARBA00022763"/>
    </source>
</evidence>
<keyword evidence="3" id="KW-0548">Nucleotidyltransferase</keyword>
<dbReference type="GO" id="GO:0005829">
    <property type="term" value="C:cytosol"/>
    <property type="evidence" value="ECO:0007669"/>
    <property type="project" value="TreeGrafter"/>
</dbReference>
<dbReference type="InterPro" id="IPR022880">
    <property type="entry name" value="DNApol_IV"/>
</dbReference>